<feature type="region of interest" description="Disordered" evidence="2">
    <location>
        <begin position="72"/>
        <end position="105"/>
    </location>
</feature>
<gene>
    <name evidence="4" type="ORF">AsAng_0023920</name>
</gene>
<dbReference type="EMBL" id="AP026867">
    <property type="protein sequence ID" value="BDS11678.1"/>
    <property type="molecule type" value="Genomic_DNA"/>
</dbReference>
<protein>
    <submittedName>
        <fullName evidence="4">Prominin family protein</fullName>
    </submittedName>
</protein>
<reference evidence="4" key="1">
    <citation type="submission" date="2022-09" db="EMBL/GenBank/DDBJ databases">
        <title>Aureispira anguillicida sp. nov., isolated from Leptocephalus of Japanese eel Anguilla japonica.</title>
        <authorList>
            <person name="Yuasa K."/>
            <person name="Mekata T."/>
            <person name="Ikunari K."/>
        </authorList>
    </citation>
    <scope>NUCLEOTIDE SEQUENCE</scope>
    <source>
        <strain evidence="4">EL160426</strain>
    </source>
</reference>
<dbReference type="KEGG" id="aup:AsAng_0023920"/>
<accession>A0A915YEK0</accession>
<evidence type="ECO:0000256" key="1">
    <source>
        <dbReference type="SAM" id="Coils"/>
    </source>
</evidence>
<sequence length="266" mass="30545">MFYKQIDLFLLLKTLHKHSNLLHIYFTKISFMKIIHWLFPLIFITTFPSFPPLNNNNSPIAFSSSVSYGIAPPAEKKTTHSKKRKAKRQKHKRNRKYKKHPNNVTSKKAGSRFLTLGIIFSALFLGFLLASIIILAGFGTGAFGLNLLILFPTVLMFLIGTPFLFIGLYLTLKANKVEEPIKRSETELRKEVANLPEREIVHYLELNDALAAEKIKIINFDRNLKSRRAAGVPLSELKRELDEINRSMRVIKKEISILKKKAQNQQ</sequence>
<dbReference type="AlphaFoldDB" id="A0A915YEK0"/>
<keyword evidence="3" id="KW-0812">Transmembrane</keyword>
<feature type="coiled-coil region" evidence="1">
    <location>
        <begin position="234"/>
        <end position="261"/>
    </location>
</feature>
<feature type="compositionally biased region" description="Basic residues" evidence="2">
    <location>
        <begin position="79"/>
        <end position="101"/>
    </location>
</feature>
<proteinExistence type="predicted"/>
<evidence type="ECO:0000256" key="2">
    <source>
        <dbReference type="SAM" id="MobiDB-lite"/>
    </source>
</evidence>
<evidence type="ECO:0000313" key="4">
    <source>
        <dbReference type="EMBL" id="BDS11678.1"/>
    </source>
</evidence>
<keyword evidence="1" id="KW-0175">Coiled coil</keyword>
<keyword evidence="3" id="KW-1133">Transmembrane helix</keyword>
<dbReference type="Proteomes" id="UP001060919">
    <property type="component" value="Chromosome"/>
</dbReference>
<feature type="transmembrane region" description="Helical" evidence="3">
    <location>
        <begin position="148"/>
        <end position="172"/>
    </location>
</feature>
<evidence type="ECO:0000256" key="3">
    <source>
        <dbReference type="SAM" id="Phobius"/>
    </source>
</evidence>
<name>A0A915YEK0_9BACT</name>
<keyword evidence="3" id="KW-0472">Membrane</keyword>
<organism evidence="4 5">
    <name type="scientific">Aureispira anguillae</name>
    <dbReference type="NCBI Taxonomy" id="2864201"/>
    <lineage>
        <taxon>Bacteria</taxon>
        <taxon>Pseudomonadati</taxon>
        <taxon>Bacteroidota</taxon>
        <taxon>Saprospiria</taxon>
        <taxon>Saprospirales</taxon>
        <taxon>Saprospiraceae</taxon>
        <taxon>Aureispira</taxon>
    </lineage>
</organism>
<feature type="transmembrane region" description="Helical" evidence="3">
    <location>
        <begin position="113"/>
        <end position="136"/>
    </location>
</feature>
<evidence type="ECO:0000313" key="5">
    <source>
        <dbReference type="Proteomes" id="UP001060919"/>
    </source>
</evidence>
<keyword evidence="5" id="KW-1185">Reference proteome</keyword>